<accession>A0ABQ1ZTP1</accession>
<evidence type="ECO:0000259" key="1">
    <source>
        <dbReference type="Pfam" id="PF13182"/>
    </source>
</evidence>
<reference evidence="3" key="1">
    <citation type="journal article" date="2019" name="Int. J. Syst. Evol. Microbiol.">
        <title>The Global Catalogue of Microorganisms (GCM) 10K type strain sequencing project: providing services to taxonomists for standard genome sequencing and annotation.</title>
        <authorList>
            <consortium name="The Broad Institute Genomics Platform"/>
            <consortium name="The Broad Institute Genome Sequencing Center for Infectious Disease"/>
            <person name="Wu L."/>
            <person name="Ma J."/>
        </authorList>
    </citation>
    <scope>NUCLEOTIDE SEQUENCE [LARGE SCALE GENOMIC DNA]</scope>
    <source>
        <strain evidence="3">CCM 8702</strain>
    </source>
</reference>
<dbReference type="Proteomes" id="UP000605427">
    <property type="component" value="Unassembled WGS sequence"/>
</dbReference>
<dbReference type="InterPro" id="IPR025248">
    <property type="entry name" value="DUF4007"/>
</dbReference>
<evidence type="ECO:0000313" key="2">
    <source>
        <dbReference type="EMBL" id="GGH76750.1"/>
    </source>
</evidence>
<gene>
    <name evidence="2" type="ORF">GCM10007362_19470</name>
</gene>
<dbReference type="RefSeq" id="WP_172242836.1">
    <property type="nucleotide sequence ID" value="NZ_BMDD01000002.1"/>
</dbReference>
<protein>
    <recommendedName>
        <fullName evidence="1">DUF4007 domain-containing protein</fullName>
    </recommendedName>
</protein>
<name>A0ABQ1ZTP1_9BACL</name>
<proteinExistence type="predicted"/>
<evidence type="ECO:0000313" key="3">
    <source>
        <dbReference type="Proteomes" id="UP000605427"/>
    </source>
</evidence>
<dbReference type="EMBL" id="BMDD01000002">
    <property type="protein sequence ID" value="GGH76750.1"/>
    <property type="molecule type" value="Genomic_DNA"/>
</dbReference>
<sequence>MAYARHQSFYIRDKWFSKGLREVKRNSRFLLEEGSFEKIGLGKNMLEALKYWLLALGVINEIQKHGQRSHELTKLGNYFFENDKLLQKPETLAILHYNLVRNKEDQSTIFEWFFNVYKETSVSKPDLIHSFTTWVEQREPKAISEKTLKRDLDCLIQFYAKGPNENDPEDMIFSPFSSLSLIKVEKSGEGFDRIKKKSLSIENIGTLALYYVLLEYAENKKVDLISIDEILNGDFLWGKVFNFSRNKAVEALNLLAEDQKKPIQYVRTNNLDYIKVPKLSPTELLEVGVNEGVLK</sequence>
<keyword evidence="3" id="KW-1185">Reference proteome</keyword>
<comment type="caution">
    <text evidence="2">The sequence shown here is derived from an EMBL/GenBank/DDBJ whole genome shotgun (WGS) entry which is preliminary data.</text>
</comment>
<feature type="domain" description="DUF4007" evidence="1">
    <location>
        <begin position="3"/>
        <end position="279"/>
    </location>
</feature>
<dbReference type="Pfam" id="PF13182">
    <property type="entry name" value="DUF4007"/>
    <property type="match status" value="1"/>
</dbReference>
<organism evidence="2 3">
    <name type="scientific">Saccharibacillus endophyticus</name>
    <dbReference type="NCBI Taxonomy" id="2060666"/>
    <lineage>
        <taxon>Bacteria</taxon>
        <taxon>Bacillati</taxon>
        <taxon>Bacillota</taxon>
        <taxon>Bacilli</taxon>
        <taxon>Bacillales</taxon>
        <taxon>Paenibacillaceae</taxon>
        <taxon>Saccharibacillus</taxon>
    </lineage>
</organism>